<sequence length="650" mass="67617">MTRLRTSTPRARLLAALVLILLAAGLLHPFETEPAAAASGTGVISGIVTAPGAKPLAGIGVFLKGADDQPYTYRTHTFTDAAGRYSFGALEADRYKVLFQPQSERPTGDYVMEWWQNASSESTASVITLASGATKDAVNAELTPGASIAGRVTDQAGKPIVEAVLWVRSVSGPEYSAETDGDGVYKVVALPAGTYTLQFASPWSGPQAIYVDEWWQGASDSTTARRIKLLASEAKSGFDAELSTGSTISGRVLDLENAPLSGAFVEAQRSGGVDIYEHFAYTDGDGEYSISGLTAGAYDLTFQSKVGIGNDWSHEVWRDAPYADDATKIVLGANDNVALGDMRMGALAKRLAGPKRYETSVEISKSAFEPDVPVVYIASGENFPDALAAAPVAGLEGGPVLLTKPASLPQVVADEITRLRPAKIVVVGGAPAVDAGVLTALQKLTTGAVIRIAGARRYETAALVSASHFEPGVPVVYLANGENFPDALAGAPLAGLEEGPVLLTPPTGLSPAAEAELLRLHPAKVVVLGGTPAVGAAVIDRVSAVTSATVERLAGVNRYATAVAVSKARFASGTPVVYLASGENFPDALAAAPVALRDGAPMLLTPRGSLPSYVADELARLRPAKIIVLGGDPTISWEIQHQLSLMAARF</sequence>
<dbReference type="InterPro" id="IPR013783">
    <property type="entry name" value="Ig-like_fold"/>
</dbReference>
<dbReference type="InterPro" id="IPR051922">
    <property type="entry name" value="Bact_Sporulation_Assoc"/>
</dbReference>
<gene>
    <name evidence="4" type="ORF">GCM10009717_00580</name>
</gene>
<dbReference type="SUPFAM" id="SSF49452">
    <property type="entry name" value="Starch-binding domain-like"/>
    <property type="match status" value="3"/>
</dbReference>
<dbReference type="EC" id="3.2.1.1" evidence="2"/>
<dbReference type="Gene3D" id="2.60.40.10">
    <property type="entry name" value="Immunoglobulins"/>
    <property type="match status" value="1"/>
</dbReference>
<comment type="caution">
    <text evidence="4">The sequence shown here is derived from an EMBL/GenBank/DDBJ whole genome shotgun (WGS) entry which is preliminary data.</text>
</comment>
<evidence type="ECO:0000256" key="1">
    <source>
        <dbReference type="ARBA" id="ARBA00000548"/>
    </source>
</evidence>
<reference evidence="4 5" key="1">
    <citation type="journal article" date="2019" name="Int. J. Syst. Evol. Microbiol.">
        <title>The Global Catalogue of Microorganisms (GCM) 10K type strain sequencing project: providing services to taxonomists for standard genome sequencing and annotation.</title>
        <authorList>
            <consortium name="The Broad Institute Genomics Platform"/>
            <consortium name="The Broad Institute Genome Sequencing Center for Infectious Disease"/>
            <person name="Wu L."/>
            <person name="Ma J."/>
        </authorList>
    </citation>
    <scope>NUCLEOTIDE SEQUENCE [LARGE SCALE GENOMIC DNA]</scope>
    <source>
        <strain evidence="4 5">JCM 13584</strain>
    </source>
</reference>
<dbReference type="Pfam" id="PF04122">
    <property type="entry name" value="CW_binding_2"/>
    <property type="match status" value="3"/>
</dbReference>
<dbReference type="EMBL" id="BAAAMK010000001">
    <property type="protein sequence ID" value="GAA1938037.1"/>
    <property type="molecule type" value="Genomic_DNA"/>
</dbReference>
<evidence type="ECO:0000313" key="4">
    <source>
        <dbReference type="EMBL" id="GAA1938037.1"/>
    </source>
</evidence>
<keyword evidence="5" id="KW-1185">Reference proteome</keyword>
<dbReference type="Pfam" id="PF13620">
    <property type="entry name" value="CarboxypepD_reg"/>
    <property type="match status" value="2"/>
</dbReference>
<evidence type="ECO:0000313" key="5">
    <source>
        <dbReference type="Proteomes" id="UP001499954"/>
    </source>
</evidence>
<dbReference type="Gene3D" id="3.40.50.12090">
    <property type="match status" value="2"/>
</dbReference>
<dbReference type="RefSeq" id="WP_157416278.1">
    <property type="nucleotide sequence ID" value="NZ_BAAAMK010000001.1"/>
</dbReference>
<dbReference type="PANTHER" id="PTHR30032">
    <property type="entry name" value="N-ACETYLMURAMOYL-L-ALANINE AMIDASE-RELATED"/>
    <property type="match status" value="1"/>
</dbReference>
<organism evidence="4 5">
    <name type="scientific">Agromyces allii</name>
    <dbReference type="NCBI Taxonomy" id="393607"/>
    <lineage>
        <taxon>Bacteria</taxon>
        <taxon>Bacillati</taxon>
        <taxon>Actinomycetota</taxon>
        <taxon>Actinomycetes</taxon>
        <taxon>Micrococcales</taxon>
        <taxon>Microbacteriaceae</taxon>
        <taxon>Agromyces</taxon>
    </lineage>
</organism>
<protein>
    <recommendedName>
        <fullName evidence="2">alpha-amylase</fullName>
        <ecNumber evidence="2">3.2.1.1</ecNumber>
    </recommendedName>
    <alternativeName>
        <fullName evidence="3">1,4-alpha-D-glucan glucanohydrolase</fullName>
    </alternativeName>
</protein>
<accession>A0ABN2Q132</accession>
<dbReference type="InterPro" id="IPR013784">
    <property type="entry name" value="Carb-bd-like_fold"/>
</dbReference>
<evidence type="ECO:0000256" key="3">
    <source>
        <dbReference type="ARBA" id="ARBA00030238"/>
    </source>
</evidence>
<proteinExistence type="predicted"/>
<dbReference type="Proteomes" id="UP001499954">
    <property type="component" value="Unassembled WGS sequence"/>
</dbReference>
<dbReference type="PANTHER" id="PTHR30032:SF4">
    <property type="entry name" value="AMIDASE ENHANCER"/>
    <property type="match status" value="1"/>
</dbReference>
<dbReference type="InterPro" id="IPR007253">
    <property type="entry name" value="Cell_wall-bd_2"/>
</dbReference>
<evidence type="ECO:0000256" key="2">
    <source>
        <dbReference type="ARBA" id="ARBA00012595"/>
    </source>
</evidence>
<name>A0ABN2Q132_9MICO</name>
<dbReference type="Gene3D" id="2.60.40.1120">
    <property type="entry name" value="Carboxypeptidase-like, regulatory domain"/>
    <property type="match status" value="2"/>
</dbReference>
<comment type="catalytic activity">
    <reaction evidence="1">
        <text>Endohydrolysis of (1-&gt;4)-alpha-D-glucosidic linkages in polysaccharides containing three or more (1-&gt;4)-alpha-linked D-glucose units.</text>
        <dbReference type="EC" id="3.2.1.1"/>
    </reaction>
</comment>